<keyword evidence="4" id="KW-0238">DNA-binding</keyword>
<reference evidence="9 10" key="1">
    <citation type="journal article" date="2001" name="FEMS Microbiol. Lett.">
        <title>Oceanobacillus iheyensis gen. nov., sp. nov., a deep-sea extremely halotolerant and alkaliphilic species isolated from a depth of 1050 m on the Iheya Ridge.</title>
        <authorList>
            <person name="Lu J."/>
            <person name="Nogi Y."/>
            <person name="Takami H."/>
        </authorList>
    </citation>
    <scope>NUCLEOTIDE SEQUENCE [LARGE SCALE GENOMIC DNA]</scope>
    <source>
        <strain evidence="10">DSM 14371 / CIP 107618 / JCM 11309 / KCTC 3954 / HTE831</strain>
    </source>
</reference>
<accession>Q8CUN8</accession>
<dbReference type="PANTHER" id="PTHR43214:SF43">
    <property type="entry name" value="TWO-COMPONENT RESPONSE REGULATOR"/>
    <property type="match status" value="1"/>
</dbReference>
<evidence type="ECO:0000256" key="4">
    <source>
        <dbReference type="ARBA" id="ARBA00023125"/>
    </source>
</evidence>
<dbReference type="InterPro" id="IPR000792">
    <property type="entry name" value="Tscrpt_reg_LuxR_C"/>
</dbReference>
<dbReference type="Proteomes" id="UP000000822">
    <property type="component" value="Chromosome"/>
</dbReference>
<dbReference type="CDD" id="cd17535">
    <property type="entry name" value="REC_NarL-like"/>
    <property type="match status" value="1"/>
</dbReference>
<dbReference type="PRINTS" id="PR00038">
    <property type="entry name" value="HTHLUXR"/>
</dbReference>
<dbReference type="EMBL" id="BA000028">
    <property type="protein sequence ID" value="BAC13025.1"/>
    <property type="molecule type" value="Genomic_DNA"/>
</dbReference>
<dbReference type="SUPFAM" id="SSF46894">
    <property type="entry name" value="C-terminal effector domain of the bipartite response regulators"/>
    <property type="match status" value="1"/>
</dbReference>
<dbReference type="PROSITE" id="PS00622">
    <property type="entry name" value="HTH_LUXR_1"/>
    <property type="match status" value="1"/>
</dbReference>
<keyword evidence="5" id="KW-0804">Transcription</keyword>
<dbReference type="AlphaFoldDB" id="Q8CUN8"/>
<evidence type="ECO:0000256" key="6">
    <source>
        <dbReference type="PROSITE-ProRule" id="PRU00169"/>
    </source>
</evidence>
<dbReference type="GO" id="GO:0000160">
    <property type="term" value="P:phosphorelay signal transduction system"/>
    <property type="evidence" value="ECO:0007669"/>
    <property type="project" value="InterPro"/>
</dbReference>
<dbReference type="PhylomeDB" id="Q8CUN8"/>
<keyword evidence="3" id="KW-0805">Transcription regulation</keyword>
<keyword evidence="2 6" id="KW-0597">Phosphoprotein</keyword>
<sequence>MGVILYRVLLVEDQQIVRQGIKILLEQDKQIKVIGEATNGVEAIEQMMEHTVDVILMDVRMPDMNGIEATRKIKSQWPNVRILMLTTFNDDEYTLQSLKEGANGFLLKTADGKKLIDAIHSCMRGGLVLHDEVAAKVMPKLLHTSKRELSVQLSERERVITALIGSGLTNKEIADELFLTIGTVKNYITSILQKTEQRDRTQLAIFAVRHGITKD</sequence>
<evidence type="ECO:0000259" key="8">
    <source>
        <dbReference type="PROSITE" id="PS50110"/>
    </source>
</evidence>
<dbReference type="Pfam" id="PF00072">
    <property type="entry name" value="Response_reg"/>
    <property type="match status" value="1"/>
</dbReference>
<evidence type="ECO:0000313" key="9">
    <source>
        <dbReference type="EMBL" id="BAC13025.1"/>
    </source>
</evidence>
<comment type="subcellular location">
    <subcellularLocation>
        <location evidence="1">Cytoplasm</location>
    </subcellularLocation>
</comment>
<dbReference type="GO" id="GO:0003677">
    <property type="term" value="F:DNA binding"/>
    <property type="evidence" value="ECO:0007669"/>
    <property type="project" value="UniProtKB-KW"/>
</dbReference>
<dbReference type="PROSITE" id="PS50043">
    <property type="entry name" value="HTH_LUXR_2"/>
    <property type="match status" value="1"/>
</dbReference>
<dbReference type="SUPFAM" id="SSF52172">
    <property type="entry name" value="CheY-like"/>
    <property type="match status" value="1"/>
</dbReference>
<evidence type="ECO:0000313" key="10">
    <source>
        <dbReference type="Proteomes" id="UP000000822"/>
    </source>
</evidence>
<dbReference type="PANTHER" id="PTHR43214">
    <property type="entry name" value="TWO-COMPONENT RESPONSE REGULATOR"/>
    <property type="match status" value="1"/>
</dbReference>
<dbReference type="InterPro" id="IPR011006">
    <property type="entry name" value="CheY-like_superfamily"/>
</dbReference>
<dbReference type="PROSITE" id="PS50110">
    <property type="entry name" value="RESPONSE_REGULATORY"/>
    <property type="match status" value="1"/>
</dbReference>
<dbReference type="HOGENOM" id="CLU_000445_90_10_9"/>
<organism evidence="9 10">
    <name type="scientific">Oceanobacillus iheyensis (strain DSM 14371 / CIP 107618 / JCM 11309 / KCTC 3954 / HTE831)</name>
    <dbReference type="NCBI Taxonomy" id="221109"/>
    <lineage>
        <taxon>Bacteria</taxon>
        <taxon>Bacillati</taxon>
        <taxon>Bacillota</taxon>
        <taxon>Bacilli</taxon>
        <taxon>Bacillales</taxon>
        <taxon>Bacillaceae</taxon>
        <taxon>Oceanobacillus</taxon>
    </lineage>
</organism>
<dbReference type="GO" id="GO:0005737">
    <property type="term" value="C:cytoplasm"/>
    <property type="evidence" value="ECO:0007669"/>
    <property type="project" value="UniProtKB-SubCell"/>
</dbReference>
<dbReference type="SMART" id="SM00448">
    <property type="entry name" value="REC"/>
    <property type="match status" value="1"/>
</dbReference>
<dbReference type="Gene3D" id="3.40.50.2300">
    <property type="match status" value="1"/>
</dbReference>
<name>Q8CUN8_OCEIH</name>
<evidence type="ECO:0000259" key="7">
    <source>
        <dbReference type="PROSITE" id="PS50043"/>
    </source>
</evidence>
<evidence type="ECO:0000256" key="1">
    <source>
        <dbReference type="ARBA" id="ARBA00004496"/>
    </source>
</evidence>
<reference evidence="9 10" key="2">
    <citation type="journal article" date="2002" name="Nucleic Acids Res.">
        <title>Genome sequence of Oceanobacillus iheyensis isolated from the Iheya Ridge and its unexpected adaptive capabilities to extreme environments.</title>
        <authorList>
            <person name="Takami H."/>
            <person name="Takaki Y."/>
            <person name="Uchiyama I."/>
        </authorList>
    </citation>
    <scope>NUCLEOTIDE SEQUENCE [LARGE SCALE GENOMIC DNA]</scope>
    <source>
        <strain evidence="10">DSM 14371 / CIP 107618 / JCM 11309 / KCTC 3954 / HTE831</strain>
    </source>
</reference>
<dbReference type="CDD" id="cd06170">
    <property type="entry name" value="LuxR_C_like"/>
    <property type="match status" value="1"/>
</dbReference>
<protein>
    <submittedName>
        <fullName evidence="9">Two-component response regulator</fullName>
    </submittedName>
</protein>
<dbReference type="STRING" id="221109.gene:10733307"/>
<dbReference type="InterPro" id="IPR039420">
    <property type="entry name" value="WalR-like"/>
</dbReference>
<feature type="domain" description="HTH luxR-type" evidence="7">
    <location>
        <begin position="146"/>
        <end position="211"/>
    </location>
</feature>
<dbReference type="InterPro" id="IPR058245">
    <property type="entry name" value="NreC/VraR/RcsB-like_REC"/>
</dbReference>
<gene>
    <name evidence="9" type="ordered locus">OB1069</name>
</gene>
<dbReference type="InterPro" id="IPR016032">
    <property type="entry name" value="Sig_transdc_resp-reg_C-effctor"/>
</dbReference>
<evidence type="ECO:0000256" key="2">
    <source>
        <dbReference type="ARBA" id="ARBA00022553"/>
    </source>
</evidence>
<feature type="modified residue" description="4-aspartylphosphate" evidence="6">
    <location>
        <position position="58"/>
    </location>
</feature>
<dbReference type="InterPro" id="IPR001789">
    <property type="entry name" value="Sig_transdc_resp-reg_receiver"/>
</dbReference>
<dbReference type="SMART" id="SM00421">
    <property type="entry name" value="HTH_LUXR"/>
    <property type="match status" value="1"/>
</dbReference>
<dbReference type="eggNOG" id="COG2197">
    <property type="taxonomic scope" value="Bacteria"/>
</dbReference>
<keyword evidence="10" id="KW-1185">Reference proteome</keyword>
<dbReference type="KEGG" id="oih:OB1069"/>
<dbReference type="Pfam" id="PF00196">
    <property type="entry name" value="GerE"/>
    <property type="match status" value="1"/>
</dbReference>
<feature type="domain" description="Response regulatory" evidence="8">
    <location>
        <begin position="7"/>
        <end position="123"/>
    </location>
</feature>
<proteinExistence type="predicted"/>
<evidence type="ECO:0000256" key="5">
    <source>
        <dbReference type="ARBA" id="ARBA00023163"/>
    </source>
</evidence>
<evidence type="ECO:0000256" key="3">
    <source>
        <dbReference type="ARBA" id="ARBA00023015"/>
    </source>
</evidence>
<dbReference type="GO" id="GO:0006355">
    <property type="term" value="P:regulation of DNA-templated transcription"/>
    <property type="evidence" value="ECO:0007669"/>
    <property type="project" value="InterPro"/>
</dbReference>